<dbReference type="SUPFAM" id="SSF51735">
    <property type="entry name" value="NAD(P)-binding Rossmann-fold domains"/>
    <property type="match status" value="1"/>
</dbReference>
<sequence length="255" mass="26437">MTDSSQSPVALITGAGSGIGLACARRFAAAGYALALLDIDRAAVETASRSIRESGADVLALVGSVADEAAIENAVEAAEQTLGPVRLLINSAGIASNKPTFELSLADWERVVSINLTGTFLTSRIVGARMAARGRGVILNLGSMFGTVAAPRRAGYCGTKAGVDMLGRVLAVEWAEHGIRVNTIAPGYVRTPFVDDLIAAGRMDEHALLGRTPMKRMAAPEEIADLAIFLASDAAAFITGQTIGIDGGWTAYGYV</sequence>
<dbReference type="Gene3D" id="3.40.50.720">
    <property type="entry name" value="NAD(P)-binding Rossmann-like Domain"/>
    <property type="match status" value="1"/>
</dbReference>
<accession>A0A840AS16</accession>
<dbReference type="InterPro" id="IPR020904">
    <property type="entry name" value="Sc_DH/Rdtase_CS"/>
</dbReference>
<dbReference type="Pfam" id="PF13561">
    <property type="entry name" value="adh_short_C2"/>
    <property type="match status" value="1"/>
</dbReference>
<dbReference type="PANTHER" id="PTHR42760:SF123">
    <property type="entry name" value="OXIDOREDUCTASE"/>
    <property type="match status" value="1"/>
</dbReference>
<name>A0A840AS16_9HYPH</name>
<dbReference type="InterPro" id="IPR002347">
    <property type="entry name" value="SDR_fam"/>
</dbReference>
<protein>
    <submittedName>
        <fullName evidence="2">NAD(P)-dependent dehydrogenase (Short-subunit alcohol dehydrogenase family)</fullName>
    </submittedName>
</protein>
<dbReference type="PROSITE" id="PS00061">
    <property type="entry name" value="ADH_SHORT"/>
    <property type="match status" value="1"/>
</dbReference>
<comment type="caution">
    <text evidence="2">The sequence shown here is derived from an EMBL/GenBank/DDBJ whole genome shotgun (WGS) entry which is preliminary data.</text>
</comment>
<dbReference type="PRINTS" id="PR00081">
    <property type="entry name" value="GDHRDH"/>
</dbReference>
<reference evidence="2 3" key="1">
    <citation type="submission" date="2020-08" db="EMBL/GenBank/DDBJ databases">
        <title>Genomic Encyclopedia of Type Strains, Phase IV (KMG-IV): sequencing the most valuable type-strain genomes for metagenomic binning, comparative biology and taxonomic classification.</title>
        <authorList>
            <person name="Goeker M."/>
        </authorList>
    </citation>
    <scope>NUCLEOTIDE SEQUENCE [LARGE SCALE GENOMIC DNA]</scope>
    <source>
        <strain evidence="2 3">DSM 25966</strain>
    </source>
</reference>
<dbReference type="GO" id="GO:0016616">
    <property type="term" value="F:oxidoreductase activity, acting on the CH-OH group of donors, NAD or NADP as acceptor"/>
    <property type="evidence" value="ECO:0007669"/>
    <property type="project" value="TreeGrafter"/>
</dbReference>
<evidence type="ECO:0000313" key="3">
    <source>
        <dbReference type="Proteomes" id="UP000553963"/>
    </source>
</evidence>
<comment type="similarity">
    <text evidence="1">Belongs to the short-chain dehydrogenases/reductases (SDR) family.</text>
</comment>
<dbReference type="InterPro" id="IPR036291">
    <property type="entry name" value="NAD(P)-bd_dom_sf"/>
</dbReference>
<dbReference type="PANTHER" id="PTHR42760">
    <property type="entry name" value="SHORT-CHAIN DEHYDROGENASES/REDUCTASES FAMILY MEMBER"/>
    <property type="match status" value="1"/>
</dbReference>
<dbReference type="PRINTS" id="PR00080">
    <property type="entry name" value="SDRFAMILY"/>
</dbReference>
<dbReference type="GO" id="GO:0030497">
    <property type="term" value="P:fatty acid elongation"/>
    <property type="evidence" value="ECO:0007669"/>
    <property type="project" value="TreeGrafter"/>
</dbReference>
<evidence type="ECO:0000313" key="2">
    <source>
        <dbReference type="EMBL" id="MBB3931807.1"/>
    </source>
</evidence>
<dbReference type="Proteomes" id="UP000553963">
    <property type="component" value="Unassembled WGS sequence"/>
</dbReference>
<dbReference type="EMBL" id="JACIDS010000003">
    <property type="protein sequence ID" value="MBB3931807.1"/>
    <property type="molecule type" value="Genomic_DNA"/>
</dbReference>
<dbReference type="FunFam" id="3.40.50.720:FF:000084">
    <property type="entry name" value="Short-chain dehydrogenase reductase"/>
    <property type="match status" value="1"/>
</dbReference>
<proteinExistence type="inferred from homology"/>
<dbReference type="CDD" id="cd05233">
    <property type="entry name" value="SDR_c"/>
    <property type="match status" value="1"/>
</dbReference>
<dbReference type="AlphaFoldDB" id="A0A840AS16"/>
<gene>
    <name evidence="2" type="ORF">GGR25_002857</name>
</gene>
<keyword evidence="3" id="KW-1185">Reference proteome</keyword>
<evidence type="ECO:0000256" key="1">
    <source>
        <dbReference type="ARBA" id="ARBA00006484"/>
    </source>
</evidence>
<dbReference type="RefSeq" id="WP_183399412.1">
    <property type="nucleotide sequence ID" value="NZ_JACIDS010000003.1"/>
</dbReference>
<organism evidence="2 3">
    <name type="scientific">Kaistia hirudinis</name>
    <dbReference type="NCBI Taxonomy" id="1293440"/>
    <lineage>
        <taxon>Bacteria</taxon>
        <taxon>Pseudomonadati</taxon>
        <taxon>Pseudomonadota</taxon>
        <taxon>Alphaproteobacteria</taxon>
        <taxon>Hyphomicrobiales</taxon>
        <taxon>Kaistiaceae</taxon>
        <taxon>Kaistia</taxon>
    </lineage>
</organism>